<reference evidence="6" key="1">
    <citation type="submission" date="2021-06" db="EMBL/GenBank/DDBJ databases">
        <authorList>
            <person name="Hodson N. C."/>
            <person name="Mongue J. A."/>
            <person name="Jaron S. K."/>
        </authorList>
    </citation>
    <scope>NUCLEOTIDE SEQUENCE</scope>
</reference>
<gene>
    <name evidence="6" type="ORF">AFUS01_LOCUS39007</name>
</gene>
<dbReference type="GO" id="GO:0032259">
    <property type="term" value="P:methylation"/>
    <property type="evidence" value="ECO:0007669"/>
    <property type="project" value="UniProtKB-KW"/>
</dbReference>
<evidence type="ECO:0000256" key="3">
    <source>
        <dbReference type="ARBA" id="ARBA00022603"/>
    </source>
</evidence>
<keyword evidence="4 5" id="KW-0808">Transferase</keyword>
<sequence>MDSDDDDVPQLRADTLAALQEFLQSRVDSETQPSDNNSENQERLFQKDLSESFPEDWQMSQFWYDDHTSNTLAAEVLRLAGDKGNIACLSCPSIFRACRGAKNAFVFEYDRRFQAFGSSYIFYDYNHPEEIPEDCRSAYEVIIADPPFLSEECLTKLAEAVRLLQKADSKIILCTGAVMTENAEKLLSLKKTKFEPHHKNNLGNEFACFANYEMDL</sequence>
<dbReference type="OrthoDB" id="206354at2759"/>
<dbReference type="GO" id="GO:0016279">
    <property type="term" value="F:protein-lysine N-methyltransferase activity"/>
    <property type="evidence" value="ECO:0007669"/>
    <property type="project" value="UniProtKB-UniRule"/>
</dbReference>
<dbReference type="AlphaFoldDB" id="A0A8J2LUY9"/>
<comment type="subcellular location">
    <subcellularLocation>
        <location evidence="1 5">Cytoplasm</location>
    </subcellularLocation>
</comment>
<comment type="similarity">
    <text evidence="5">Belongs to the class I-like SAM-binding methyltransferase superfamily. EFM5 family.</text>
</comment>
<accession>A0A8J2LUY9</accession>
<keyword evidence="2 5" id="KW-0963">Cytoplasm</keyword>
<evidence type="ECO:0000256" key="4">
    <source>
        <dbReference type="ARBA" id="ARBA00022679"/>
    </source>
</evidence>
<dbReference type="PANTHER" id="PTHR13200:SF0">
    <property type="entry name" value="EEF1A LYSINE METHYLTRANSFERASE 1"/>
    <property type="match status" value="1"/>
</dbReference>
<dbReference type="EMBL" id="CAJVCH010550233">
    <property type="protein sequence ID" value="CAG7829130.1"/>
    <property type="molecule type" value="Genomic_DNA"/>
</dbReference>
<dbReference type="InterPro" id="IPR041370">
    <property type="entry name" value="Mlase_EEF1AKMT1/ZCCHC4"/>
</dbReference>
<dbReference type="PANTHER" id="PTHR13200">
    <property type="entry name" value="EEF1A LYSINE METHYLTRANSFERASE 1"/>
    <property type="match status" value="1"/>
</dbReference>
<evidence type="ECO:0000313" key="6">
    <source>
        <dbReference type="EMBL" id="CAG7829130.1"/>
    </source>
</evidence>
<dbReference type="Pfam" id="PF10237">
    <property type="entry name" value="N6-adenineMlase"/>
    <property type="match status" value="1"/>
</dbReference>
<protein>
    <recommendedName>
        <fullName evidence="5">Protein-lysine N-methyltransferase AFUS01_LOCUS39007</fullName>
        <ecNumber evidence="5">2.1.1.-</ecNumber>
    </recommendedName>
</protein>
<evidence type="ECO:0000256" key="1">
    <source>
        <dbReference type="ARBA" id="ARBA00004496"/>
    </source>
</evidence>
<dbReference type="Proteomes" id="UP000708208">
    <property type="component" value="Unassembled WGS sequence"/>
</dbReference>
<comment type="caution">
    <text evidence="6">The sequence shown here is derived from an EMBL/GenBank/DDBJ whole genome shotgun (WGS) entry which is preliminary data.</text>
</comment>
<keyword evidence="7" id="KW-1185">Reference proteome</keyword>
<comment type="function">
    <text evidence="5">S-adenosyl-L-methionine-dependent protein-lysine N-methyltransferase that methylates elongation factor 1-alpha.</text>
</comment>
<evidence type="ECO:0000256" key="5">
    <source>
        <dbReference type="HAMAP-Rule" id="MF_03187"/>
    </source>
</evidence>
<evidence type="ECO:0000313" key="7">
    <source>
        <dbReference type="Proteomes" id="UP000708208"/>
    </source>
</evidence>
<dbReference type="HAMAP" id="MF_03187">
    <property type="entry name" value="Methyltr_EFM5"/>
    <property type="match status" value="1"/>
</dbReference>
<dbReference type="GO" id="GO:0005737">
    <property type="term" value="C:cytoplasm"/>
    <property type="evidence" value="ECO:0007669"/>
    <property type="project" value="UniProtKB-SubCell"/>
</dbReference>
<proteinExistence type="inferred from homology"/>
<dbReference type="InterPro" id="IPR019369">
    <property type="entry name" value="Efm5/EEF1AKMT1"/>
</dbReference>
<organism evidence="6 7">
    <name type="scientific">Allacma fusca</name>
    <dbReference type="NCBI Taxonomy" id="39272"/>
    <lineage>
        <taxon>Eukaryota</taxon>
        <taxon>Metazoa</taxon>
        <taxon>Ecdysozoa</taxon>
        <taxon>Arthropoda</taxon>
        <taxon>Hexapoda</taxon>
        <taxon>Collembola</taxon>
        <taxon>Symphypleona</taxon>
        <taxon>Sminthuridae</taxon>
        <taxon>Allacma</taxon>
    </lineage>
</organism>
<evidence type="ECO:0000256" key="2">
    <source>
        <dbReference type="ARBA" id="ARBA00022490"/>
    </source>
</evidence>
<keyword evidence="3 5" id="KW-0489">Methyltransferase</keyword>
<name>A0A8J2LUY9_9HEXA</name>
<dbReference type="EC" id="2.1.1.-" evidence="5"/>